<accession>A0ACB9TW29</accession>
<keyword evidence="2" id="KW-1185">Reference proteome</keyword>
<reference evidence="1" key="1">
    <citation type="submission" date="2022-04" db="EMBL/GenBank/DDBJ databases">
        <title>Chromosome-scale genome assembly of Holotrichia oblita Faldermann.</title>
        <authorList>
            <person name="Rongchong L."/>
        </authorList>
    </citation>
    <scope>NUCLEOTIDE SEQUENCE</scope>
    <source>
        <strain evidence="1">81SQS9</strain>
    </source>
</reference>
<dbReference type="Proteomes" id="UP001056778">
    <property type="component" value="Chromosome 1"/>
</dbReference>
<organism evidence="1 2">
    <name type="scientific">Holotrichia oblita</name>
    <name type="common">Chafer beetle</name>
    <dbReference type="NCBI Taxonomy" id="644536"/>
    <lineage>
        <taxon>Eukaryota</taxon>
        <taxon>Metazoa</taxon>
        <taxon>Ecdysozoa</taxon>
        <taxon>Arthropoda</taxon>
        <taxon>Hexapoda</taxon>
        <taxon>Insecta</taxon>
        <taxon>Pterygota</taxon>
        <taxon>Neoptera</taxon>
        <taxon>Endopterygota</taxon>
        <taxon>Coleoptera</taxon>
        <taxon>Polyphaga</taxon>
        <taxon>Scarabaeiformia</taxon>
        <taxon>Scarabaeidae</taxon>
        <taxon>Melolonthinae</taxon>
        <taxon>Holotrichia</taxon>
    </lineage>
</organism>
<proteinExistence type="predicted"/>
<sequence length="383" mass="45078">MAEDEKNENVSLENVEGKHDNTPKNSVQHDDDTESGEEQPLDIGEHYLVKRSDETWHPAEIIQTRFNDSVQQFEYYVHYEGYDDMDPTTAALEKEHEQITKVKYIDKIQIGRFEIDTWYFSPYPEEYGRQSKLWICEYCLKYMRLEKSYRYHMSECTWRQPVGKEIYRKGTLSVYEVDGKDHKIYCQNLCLLAKLFLDHKTLYFDVEPFLFYILCEVDKQGAHIVGYFSKEKESPDGNNVACILTLPPYQRQGYGKLLIAFSYELSRLEGTVGSPEQPLSDLGKLSYRSYWSWVLLEILRDFRGTLSIKDLSQMTSITQTDIISTLQSMNMVKYWKGQHVICVTPKLVEEHIRSSQYKRPRLCVDSSALRWAPRRHANNKIKK</sequence>
<evidence type="ECO:0000313" key="1">
    <source>
        <dbReference type="EMBL" id="KAI4470996.1"/>
    </source>
</evidence>
<name>A0ACB9TW29_HOLOL</name>
<protein>
    <submittedName>
        <fullName evidence="1">Histone acetyltransferase</fullName>
    </submittedName>
</protein>
<dbReference type="EMBL" id="CM043015">
    <property type="protein sequence ID" value="KAI4470996.1"/>
    <property type="molecule type" value="Genomic_DNA"/>
</dbReference>
<comment type="caution">
    <text evidence="1">The sequence shown here is derived from an EMBL/GenBank/DDBJ whole genome shotgun (WGS) entry which is preliminary data.</text>
</comment>
<gene>
    <name evidence="1" type="ORF">MML48_1g05355</name>
</gene>
<evidence type="ECO:0000313" key="2">
    <source>
        <dbReference type="Proteomes" id="UP001056778"/>
    </source>
</evidence>